<evidence type="ECO:0000256" key="4">
    <source>
        <dbReference type="ARBA" id="ARBA00022980"/>
    </source>
</evidence>
<keyword evidence="6 9" id="KW-0687">Ribonucleoprotein</keyword>
<dbReference type="SUPFAM" id="SSF47060">
    <property type="entry name" value="S15/NS1 RNA-binding domain"/>
    <property type="match status" value="1"/>
</dbReference>
<evidence type="ECO:0000256" key="8">
    <source>
        <dbReference type="ARBA" id="ARBA00035528"/>
    </source>
</evidence>
<dbReference type="GO" id="GO:0005840">
    <property type="term" value="C:ribosome"/>
    <property type="evidence" value="ECO:0007669"/>
    <property type="project" value="UniProtKB-KW"/>
</dbReference>
<keyword evidence="11" id="KW-1185">Reference proteome</keyword>
<gene>
    <name evidence="10" type="ORF">NTJ_06019</name>
</gene>
<dbReference type="InterPro" id="IPR052137">
    <property type="entry name" value="uS15_ribosomal"/>
</dbReference>
<evidence type="ECO:0000256" key="1">
    <source>
        <dbReference type="ARBA" id="ARBA00004173"/>
    </source>
</evidence>
<dbReference type="EMBL" id="AP028912">
    <property type="protein sequence ID" value="BES93210.1"/>
    <property type="molecule type" value="Genomic_DNA"/>
</dbReference>
<dbReference type="PANTHER" id="PTHR46685">
    <property type="entry name" value="28S RIBOSOMAL PROTEIN S15, MITOCHONDRIAL"/>
    <property type="match status" value="1"/>
</dbReference>
<evidence type="ECO:0000256" key="7">
    <source>
        <dbReference type="ARBA" id="ARBA00035249"/>
    </source>
</evidence>
<dbReference type="InterPro" id="IPR009068">
    <property type="entry name" value="uS15_NS1_RNA-bd_sf"/>
</dbReference>
<evidence type="ECO:0000313" key="11">
    <source>
        <dbReference type="Proteomes" id="UP001307889"/>
    </source>
</evidence>
<sequence>MASAMIMRRSRDLLSCSTVEPIFARNLSLSSVNLLKSNLPFKWVRPEKISCNHPLRSGDLRPIVKLDLTKVRPLEFQDSEELKTADDRVQRLFTLEYFPLQKTKIVLREMYKSSVKRHALDDKSPESRISRMTANIRMFQEHMERFPHDVAMKVRLKESIDKRKRLLLQLREKDYRCFEWLLEKLDLEYKPFPPKTVYMRVERKRSLRMLTKEYCDNIVKEKLDGLKKQFEERKESFLQDKIDKLKWIMKEEKECGVAPTVTENDIAAAEKQLEEIVAARVAKEEKPKEM</sequence>
<protein>
    <recommendedName>
        <fullName evidence="7">Small ribosomal subunit protein uS15m</fullName>
    </recommendedName>
    <alternativeName>
        <fullName evidence="8">28S ribosomal protein S15, mitochondrial</fullName>
    </alternativeName>
</protein>
<dbReference type="Pfam" id="PF00312">
    <property type="entry name" value="Ribosomal_S15"/>
    <property type="match status" value="1"/>
</dbReference>
<dbReference type="SMART" id="SM01387">
    <property type="entry name" value="Ribosomal_S15"/>
    <property type="match status" value="1"/>
</dbReference>
<dbReference type="InterPro" id="IPR000589">
    <property type="entry name" value="Ribosomal_uS15"/>
</dbReference>
<keyword evidence="4 9" id="KW-0689">Ribosomal protein</keyword>
<proteinExistence type="inferred from homology"/>
<evidence type="ECO:0000256" key="5">
    <source>
        <dbReference type="ARBA" id="ARBA00023128"/>
    </source>
</evidence>
<accession>A0ABN7AQL7</accession>
<evidence type="ECO:0000313" key="10">
    <source>
        <dbReference type="EMBL" id="BES93210.1"/>
    </source>
</evidence>
<evidence type="ECO:0000256" key="3">
    <source>
        <dbReference type="ARBA" id="ARBA00022946"/>
    </source>
</evidence>
<dbReference type="Gene3D" id="1.10.287.10">
    <property type="entry name" value="S15/NS1, RNA-binding"/>
    <property type="match status" value="1"/>
</dbReference>
<dbReference type="Proteomes" id="UP001307889">
    <property type="component" value="Chromosome 4"/>
</dbReference>
<reference evidence="10 11" key="1">
    <citation type="submission" date="2023-09" db="EMBL/GenBank/DDBJ databases">
        <title>Nesidiocoris tenuis whole genome shotgun sequence.</title>
        <authorList>
            <person name="Shibata T."/>
            <person name="Shimoda M."/>
            <person name="Kobayashi T."/>
            <person name="Uehara T."/>
        </authorList>
    </citation>
    <scope>NUCLEOTIDE SEQUENCE [LARGE SCALE GENOMIC DNA]</scope>
    <source>
        <strain evidence="10 11">Japan</strain>
    </source>
</reference>
<comment type="similarity">
    <text evidence="2 9">Belongs to the universal ribosomal protein uS15 family.</text>
</comment>
<evidence type="ECO:0000256" key="6">
    <source>
        <dbReference type="ARBA" id="ARBA00023274"/>
    </source>
</evidence>
<dbReference type="PANTHER" id="PTHR46685:SF1">
    <property type="entry name" value="SMALL RIBOSOMAL SUBUNIT PROTEIN US15M"/>
    <property type="match status" value="1"/>
</dbReference>
<organism evidence="10 11">
    <name type="scientific">Nesidiocoris tenuis</name>
    <dbReference type="NCBI Taxonomy" id="355587"/>
    <lineage>
        <taxon>Eukaryota</taxon>
        <taxon>Metazoa</taxon>
        <taxon>Ecdysozoa</taxon>
        <taxon>Arthropoda</taxon>
        <taxon>Hexapoda</taxon>
        <taxon>Insecta</taxon>
        <taxon>Pterygota</taxon>
        <taxon>Neoptera</taxon>
        <taxon>Paraneoptera</taxon>
        <taxon>Hemiptera</taxon>
        <taxon>Heteroptera</taxon>
        <taxon>Panheteroptera</taxon>
        <taxon>Cimicomorpha</taxon>
        <taxon>Miridae</taxon>
        <taxon>Dicyphina</taxon>
        <taxon>Nesidiocoris</taxon>
    </lineage>
</organism>
<evidence type="ECO:0000256" key="2">
    <source>
        <dbReference type="ARBA" id="ARBA00008434"/>
    </source>
</evidence>
<name>A0ABN7AQL7_9HEMI</name>
<keyword evidence="3" id="KW-0809">Transit peptide</keyword>
<keyword evidence="5" id="KW-0496">Mitochondrion</keyword>
<comment type="subcellular location">
    <subcellularLocation>
        <location evidence="1">Mitochondrion</location>
    </subcellularLocation>
</comment>
<evidence type="ECO:0000256" key="9">
    <source>
        <dbReference type="RuleBase" id="RU003919"/>
    </source>
</evidence>